<dbReference type="Pfam" id="PF01992">
    <property type="entry name" value="vATP-synt_AC39"/>
    <property type="match status" value="1"/>
</dbReference>
<dbReference type="STRING" id="1216932.CM240_1201"/>
<sequence length="333" mass="38878">MNRMDFTQAVARIRVLEKRLLNKNTFDRMLEASSKDEALKVLQDTEYSELLANISRSEDFDEVLKEELNRVYNNAYNISPDKRIVDIFAMKYIYHNIKVLLKAKYLKKDLGYMLVNISDVNFEKVELAINTRDFKAIPNYIKDAIIRAEKVFEDDNDPQKIDIVLDKLMFEHMMNLAKDLKIDFITEYVKLNIDYTNIKAMLRLKKQGKTSKALKDVYASGGDVDIKLLNRSIDEPMDSIISKFQTTSYKEVMKNGVEHYVTTGRFSEFEKLFEDYIMAKTKKAKYVTFGPEPIATYINAKETEIKIIRIIMVGKINGISEEVIRERLRDSYV</sequence>
<dbReference type="OrthoDB" id="1653at2"/>
<dbReference type="InterPro" id="IPR035067">
    <property type="entry name" value="V-type_ATPase_csu/dsu"/>
</dbReference>
<keyword evidence="3" id="KW-0406">Ion transport</keyword>
<dbReference type="InterPro" id="IPR044911">
    <property type="entry name" value="V-type_ATPase_csu/dsu_dom_3"/>
</dbReference>
<dbReference type="AlphaFoldDB" id="W6SF74"/>
<evidence type="ECO:0000256" key="2">
    <source>
        <dbReference type="ARBA" id="ARBA00022448"/>
    </source>
</evidence>
<accession>W6SF74</accession>
<dbReference type="EMBL" id="HG917868">
    <property type="protein sequence ID" value="CDM68365.1"/>
    <property type="molecule type" value="Genomic_DNA"/>
</dbReference>
<dbReference type="RefSeq" id="WP_044037377.1">
    <property type="nucleotide sequence ID" value="NZ_HG917868.1"/>
</dbReference>
<dbReference type="PATRIC" id="fig|1216932.3.peg.1193"/>
<dbReference type="SUPFAM" id="SSF103486">
    <property type="entry name" value="V-type ATP synthase subunit C"/>
    <property type="match status" value="1"/>
</dbReference>
<dbReference type="InterPro" id="IPR050873">
    <property type="entry name" value="V-ATPase_V0D/AC39_subunit"/>
</dbReference>
<name>W6SF74_9CLOT</name>
<dbReference type="Gene3D" id="1.10.132.50">
    <property type="entry name" value="ATP synthase (C/AC39) subunit, domain 3"/>
    <property type="match status" value="1"/>
</dbReference>
<gene>
    <name evidence="4" type="ORF">CM240_1201</name>
</gene>
<reference evidence="4 5" key="1">
    <citation type="submission" date="2013-11" db="EMBL/GenBank/DDBJ databases">
        <title>Complete genome sequence of Clostridum sp. M2/40.</title>
        <authorList>
            <person name="Wibberg D."/>
            <person name="Puehler A."/>
            <person name="Schlueter A."/>
        </authorList>
    </citation>
    <scope>NUCLEOTIDE SEQUENCE [LARGE SCALE GENOMIC DNA]</scope>
    <source>
        <strain evidence="5">M2/40</strain>
    </source>
</reference>
<evidence type="ECO:0000313" key="5">
    <source>
        <dbReference type="Proteomes" id="UP000019426"/>
    </source>
</evidence>
<dbReference type="PANTHER" id="PTHR38682:SF1">
    <property type="entry name" value="V-TYPE ATP SYNTHASE SUBUNIT C"/>
    <property type="match status" value="1"/>
</dbReference>
<dbReference type="NCBIfam" id="NF002266">
    <property type="entry name" value="PRK01198.1-2"/>
    <property type="match status" value="1"/>
</dbReference>
<dbReference type="InterPro" id="IPR036079">
    <property type="entry name" value="ATPase_csu/dsu_sf"/>
</dbReference>
<dbReference type="KEGG" id="clt:CM240_1201"/>
<dbReference type="eggNOG" id="COG1527">
    <property type="taxonomic scope" value="Bacteria"/>
</dbReference>
<evidence type="ECO:0000256" key="3">
    <source>
        <dbReference type="ARBA" id="ARBA00023065"/>
    </source>
</evidence>
<evidence type="ECO:0000256" key="1">
    <source>
        <dbReference type="ARBA" id="ARBA00006709"/>
    </source>
</evidence>
<dbReference type="PANTHER" id="PTHR38682">
    <property type="entry name" value="V-TYPE ATP SYNTHASE SUBUNIT C"/>
    <property type="match status" value="1"/>
</dbReference>
<proteinExistence type="inferred from homology"/>
<evidence type="ECO:0000313" key="4">
    <source>
        <dbReference type="EMBL" id="CDM68365.1"/>
    </source>
</evidence>
<protein>
    <submittedName>
        <fullName evidence="4">V-type sodium ATPase, C subunit</fullName>
    </submittedName>
</protein>
<dbReference type="HOGENOM" id="CLU_059311_1_0_9"/>
<organism evidence="4 5">
    <name type="scientific">Clostridium bornimense</name>
    <dbReference type="NCBI Taxonomy" id="1216932"/>
    <lineage>
        <taxon>Bacteria</taxon>
        <taxon>Bacillati</taxon>
        <taxon>Bacillota</taxon>
        <taxon>Clostridia</taxon>
        <taxon>Eubacteriales</taxon>
        <taxon>Clostridiaceae</taxon>
        <taxon>Clostridium</taxon>
    </lineage>
</organism>
<keyword evidence="2" id="KW-0813">Transport</keyword>
<keyword evidence="5" id="KW-1185">Reference proteome</keyword>
<dbReference type="GO" id="GO:0046961">
    <property type="term" value="F:proton-transporting ATPase activity, rotational mechanism"/>
    <property type="evidence" value="ECO:0007669"/>
    <property type="project" value="InterPro"/>
</dbReference>
<dbReference type="Gene3D" id="1.20.1690.10">
    <property type="entry name" value="V-type ATP synthase subunit C domain"/>
    <property type="match status" value="2"/>
</dbReference>
<comment type="similarity">
    <text evidence="1">Belongs to the V-ATPase V0D/AC39 subunit family.</text>
</comment>
<dbReference type="InterPro" id="IPR002843">
    <property type="entry name" value="ATPase_V0-cplx_csu/dsu"/>
</dbReference>
<dbReference type="Proteomes" id="UP000019426">
    <property type="component" value="Chromosome M2/40_rep1"/>
</dbReference>